<organism evidence="1">
    <name type="scientific">Brassica cretica</name>
    <name type="common">Mustard</name>
    <dbReference type="NCBI Taxonomy" id="69181"/>
    <lineage>
        <taxon>Eukaryota</taxon>
        <taxon>Viridiplantae</taxon>
        <taxon>Streptophyta</taxon>
        <taxon>Embryophyta</taxon>
        <taxon>Tracheophyta</taxon>
        <taxon>Spermatophyta</taxon>
        <taxon>Magnoliopsida</taxon>
        <taxon>eudicotyledons</taxon>
        <taxon>Gunneridae</taxon>
        <taxon>Pentapetalae</taxon>
        <taxon>rosids</taxon>
        <taxon>malvids</taxon>
        <taxon>Brassicales</taxon>
        <taxon>Brassicaceae</taxon>
        <taxon>Brassiceae</taxon>
        <taxon>Brassica</taxon>
    </lineage>
</organism>
<gene>
    <name evidence="1" type="ORF">F2Q70_00042551</name>
</gene>
<evidence type="ECO:0000313" key="1">
    <source>
        <dbReference type="EMBL" id="KAF2594822.1"/>
    </source>
</evidence>
<name>A0A8S9KLE6_BRACR</name>
<comment type="caution">
    <text evidence="1">The sequence shown here is derived from an EMBL/GenBank/DDBJ whole genome shotgun (WGS) entry which is preliminary data.</text>
</comment>
<proteinExistence type="predicted"/>
<dbReference type="EMBL" id="QGKY02000164">
    <property type="protein sequence ID" value="KAF2594822.1"/>
    <property type="molecule type" value="Genomic_DNA"/>
</dbReference>
<protein>
    <submittedName>
        <fullName evidence="1">Uncharacterized protein</fullName>
    </submittedName>
</protein>
<dbReference type="AlphaFoldDB" id="A0A8S9KLE6"/>
<reference evidence="1" key="1">
    <citation type="submission" date="2019-12" db="EMBL/GenBank/DDBJ databases">
        <title>Genome sequencing and annotation of Brassica cretica.</title>
        <authorList>
            <person name="Studholme D.J."/>
            <person name="Sarris P.F."/>
        </authorList>
    </citation>
    <scope>NUCLEOTIDE SEQUENCE</scope>
    <source>
        <strain evidence="1">PFS-102/07</strain>
        <tissue evidence="1">Leaf</tissue>
    </source>
</reference>
<accession>A0A8S9KLE6</accession>
<sequence>MEHSSDLTVEAMMLDSKASDLDKEERPENDFLKRVWFLTESFLLFFIFVEVEEEERESMAKNQKQLRDFYY</sequence>